<evidence type="ECO:0000313" key="2">
    <source>
        <dbReference type="EMBL" id="TFY99188.1"/>
    </source>
</evidence>
<accession>A0A4Z0BML8</accession>
<sequence length="177" mass="18522">MKPWLAGPAGLRHRGPIAELRGGQGAAPLAARVSAPHLLRRLAISGTERNKGLPNLPTFQEQGFTGFGLAGWIAAYAPAATPKAVAAKLASTFREPAAARCVLQARQPGLRRHRQHAGAAAHLLPGGVQALRGAGEERRHHAGVGARRGAAIRRCSCSARPFSAPAARRRRTAAPCP</sequence>
<dbReference type="Pfam" id="PF03401">
    <property type="entry name" value="TctC"/>
    <property type="match status" value="1"/>
</dbReference>
<name>A0A4Z0BML8_9BURK</name>
<dbReference type="Gene3D" id="3.40.190.10">
    <property type="entry name" value="Periplasmic binding protein-like II"/>
    <property type="match status" value="1"/>
</dbReference>
<comment type="similarity">
    <text evidence="1">Belongs to the UPF0065 (bug) family.</text>
</comment>
<dbReference type="InterPro" id="IPR042100">
    <property type="entry name" value="Bug_dom1"/>
</dbReference>
<proteinExistence type="inferred from homology"/>
<evidence type="ECO:0000256" key="1">
    <source>
        <dbReference type="ARBA" id="ARBA00006987"/>
    </source>
</evidence>
<dbReference type="InterPro" id="IPR005064">
    <property type="entry name" value="BUG"/>
</dbReference>
<evidence type="ECO:0000313" key="3">
    <source>
        <dbReference type="Proteomes" id="UP000298180"/>
    </source>
</evidence>
<protein>
    <submittedName>
        <fullName evidence="2">Uncharacterized protein</fullName>
    </submittedName>
</protein>
<organism evidence="2 3">
    <name type="scientific">Ramlibacter henchirensis</name>
    <dbReference type="NCBI Taxonomy" id="204072"/>
    <lineage>
        <taxon>Bacteria</taxon>
        <taxon>Pseudomonadati</taxon>
        <taxon>Pseudomonadota</taxon>
        <taxon>Betaproteobacteria</taxon>
        <taxon>Burkholderiales</taxon>
        <taxon>Comamonadaceae</taxon>
        <taxon>Ramlibacter</taxon>
    </lineage>
</organism>
<reference evidence="2 3" key="1">
    <citation type="submission" date="2019-03" db="EMBL/GenBank/DDBJ databases">
        <title>Ramlibacter henchirensis DSM 14656, whole genome shotgun sequence.</title>
        <authorList>
            <person name="Zhang X."/>
            <person name="Feng G."/>
            <person name="Zhu H."/>
        </authorList>
    </citation>
    <scope>NUCLEOTIDE SEQUENCE [LARGE SCALE GENOMIC DNA]</scope>
    <source>
        <strain evidence="2 3">DSM 14656</strain>
    </source>
</reference>
<gene>
    <name evidence="2" type="ORF">EZ313_21695</name>
</gene>
<dbReference type="AlphaFoldDB" id="A0A4Z0BML8"/>
<dbReference type="EMBL" id="SMLM01000004">
    <property type="protein sequence ID" value="TFY99188.1"/>
    <property type="molecule type" value="Genomic_DNA"/>
</dbReference>
<dbReference type="Gene3D" id="3.40.190.150">
    <property type="entry name" value="Bordetella uptake gene, domain 1"/>
    <property type="match status" value="1"/>
</dbReference>
<dbReference type="Proteomes" id="UP000298180">
    <property type="component" value="Unassembled WGS sequence"/>
</dbReference>
<keyword evidence="3" id="KW-1185">Reference proteome</keyword>
<comment type="caution">
    <text evidence="2">The sequence shown here is derived from an EMBL/GenBank/DDBJ whole genome shotgun (WGS) entry which is preliminary data.</text>
</comment>